<keyword evidence="7" id="KW-1185">Reference proteome</keyword>
<dbReference type="GO" id="GO:0008270">
    <property type="term" value="F:zinc ion binding"/>
    <property type="evidence" value="ECO:0007669"/>
    <property type="project" value="UniProtKB-UniRule"/>
</dbReference>
<evidence type="ECO:0000256" key="1">
    <source>
        <dbReference type="ARBA" id="ARBA00006217"/>
    </source>
</evidence>
<protein>
    <recommendedName>
        <fullName evidence="5">Carbonic anhydrase</fullName>
        <ecNumber evidence="5">4.2.1.1</ecNumber>
    </recommendedName>
    <alternativeName>
        <fullName evidence="5">Carbonate dehydratase</fullName>
    </alternativeName>
</protein>
<dbReference type="PANTHER" id="PTHR43175">
    <property type="entry name" value="CARBONIC ANHYDRASE"/>
    <property type="match status" value="1"/>
</dbReference>
<dbReference type="OrthoDB" id="10248475at2759"/>
<comment type="cofactor">
    <cofactor evidence="4">
        <name>Zn(2+)</name>
        <dbReference type="ChEBI" id="CHEBI:29105"/>
    </cofactor>
    <text evidence="4">Binds 1 zinc ion per subunit.</text>
</comment>
<organism evidence="6 7">
    <name type="scientific">Gnomoniopsis smithogilvyi</name>
    <dbReference type="NCBI Taxonomy" id="1191159"/>
    <lineage>
        <taxon>Eukaryota</taxon>
        <taxon>Fungi</taxon>
        <taxon>Dikarya</taxon>
        <taxon>Ascomycota</taxon>
        <taxon>Pezizomycotina</taxon>
        <taxon>Sordariomycetes</taxon>
        <taxon>Sordariomycetidae</taxon>
        <taxon>Diaporthales</taxon>
        <taxon>Gnomoniaceae</taxon>
        <taxon>Gnomoniopsis</taxon>
    </lineage>
</organism>
<name>A0A9W8YJV5_9PEZI</name>
<reference evidence="6" key="1">
    <citation type="submission" date="2022-10" db="EMBL/GenBank/DDBJ databases">
        <title>Tapping the CABI collections for fungal endophytes: first genome assemblies for Collariella, Neodidymelliopsis, Ascochyta clinopodiicola, Didymella pomorum, Didymosphaeria variabile, Neocosmospora piperis and Neocucurbitaria cava.</title>
        <authorList>
            <person name="Hill R."/>
        </authorList>
    </citation>
    <scope>NUCLEOTIDE SEQUENCE</scope>
    <source>
        <strain evidence="6">IMI 355082</strain>
    </source>
</reference>
<dbReference type="InterPro" id="IPR036874">
    <property type="entry name" value="Carbonic_anhydrase_sf"/>
</dbReference>
<evidence type="ECO:0000256" key="4">
    <source>
        <dbReference type="PIRSR" id="PIRSR601765-1"/>
    </source>
</evidence>
<comment type="function">
    <text evidence="5">Reversible hydration of carbon dioxide.</text>
</comment>
<proteinExistence type="inferred from homology"/>
<feature type="binding site" evidence="4">
    <location>
        <position position="104"/>
    </location>
    <ligand>
        <name>Zn(2+)</name>
        <dbReference type="ChEBI" id="CHEBI:29105"/>
    </ligand>
</feature>
<accession>A0A9W8YJV5</accession>
<dbReference type="InterPro" id="IPR001765">
    <property type="entry name" value="Carbonic_anhydrase"/>
</dbReference>
<feature type="binding site" evidence="4">
    <location>
        <position position="107"/>
    </location>
    <ligand>
        <name>Zn(2+)</name>
        <dbReference type="ChEBI" id="CHEBI:29105"/>
    </ligand>
</feature>
<dbReference type="Proteomes" id="UP001140453">
    <property type="component" value="Unassembled WGS sequence"/>
</dbReference>
<keyword evidence="5" id="KW-0456">Lyase</keyword>
<evidence type="ECO:0000313" key="7">
    <source>
        <dbReference type="Proteomes" id="UP001140453"/>
    </source>
</evidence>
<evidence type="ECO:0000313" key="6">
    <source>
        <dbReference type="EMBL" id="KAJ4386670.1"/>
    </source>
</evidence>
<comment type="caution">
    <text evidence="6">The sequence shown here is derived from an EMBL/GenBank/DDBJ whole genome shotgun (WGS) entry which is preliminary data.</text>
</comment>
<dbReference type="PANTHER" id="PTHR43175:SF3">
    <property type="entry name" value="CARBON DISULFIDE HYDROLASE"/>
    <property type="match status" value="1"/>
</dbReference>
<keyword evidence="3 4" id="KW-0862">Zinc</keyword>
<comment type="similarity">
    <text evidence="1 5">Belongs to the beta-class carbonic anhydrase family.</text>
</comment>
<dbReference type="Gene3D" id="3.40.1050.10">
    <property type="entry name" value="Carbonic anhydrase"/>
    <property type="match status" value="1"/>
</dbReference>
<dbReference type="GO" id="GO:0004089">
    <property type="term" value="F:carbonate dehydratase activity"/>
    <property type="evidence" value="ECO:0007669"/>
    <property type="project" value="UniProtKB-UniRule"/>
</dbReference>
<gene>
    <name evidence="6" type="ORF">N0V93_009568</name>
</gene>
<feature type="binding site" evidence="4">
    <location>
        <position position="52"/>
    </location>
    <ligand>
        <name>Zn(2+)</name>
        <dbReference type="ChEBI" id="CHEBI:29105"/>
    </ligand>
</feature>
<dbReference type="SMART" id="SM00947">
    <property type="entry name" value="Pro_CA"/>
    <property type="match status" value="1"/>
</dbReference>
<dbReference type="Pfam" id="PF00484">
    <property type="entry name" value="Pro_CA"/>
    <property type="match status" value="1"/>
</dbReference>
<evidence type="ECO:0000256" key="2">
    <source>
        <dbReference type="ARBA" id="ARBA00022723"/>
    </source>
</evidence>
<keyword evidence="2 4" id="KW-0479">Metal-binding</keyword>
<dbReference type="SUPFAM" id="SSF53056">
    <property type="entry name" value="beta-carbonic anhydrase, cab"/>
    <property type="match status" value="1"/>
</dbReference>
<sequence>MRMSAEYAGLVPQWLENNKSYVKNVFSNLPEPWHMSERRKLVTDKTSIVLTCLDPRCVPENFFGPNMGGAVFRNAGGRATDDVIRSITALRELADLRTIVVVHHTDCGVMHITPQEIITTVAKSGAAAASAAEMIDYKLFSFGELEQSIRNDVHVLKEAPTLKGMNVYGFKLDTFTGLVEPVE</sequence>
<dbReference type="EMBL" id="JAPEVB010000006">
    <property type="protein sequence ID" value="KAJ4386670.1"/>
    <property type="molecule type" value="Genomic_DNA"/>
</dbReference>
<comment type="catalytic activity">
    <reaction evidence="5">
        <text>hydrogencarbonate + H(+) = CO2 + H2O</text>
        <dbReference type="Rhea" id="RHEA:10748"/>
        <dbReference type="ChEBI" id="CHEBI:15377"/>
        <dbReference type="ChEBI" id="CHEBI:15378"/>
        <dbReference type="ChEBI" id="CHEBI:16526"/>
        <dbReference type="ChEBI" id="CHEBI:17544"/>
        <dbReference type="EC" id="4.2.1.1"/>
    </reaction>
</comment>
<dbReference type="AlphaFoldDB" id="A0A9W8YJV5"/>
<dbReference type="EC" id="4.2.1.1" evidence="5"/>
<feature type="binding site" evidence="4">
    <location>
        <position position="54"/>
    </location>
    <ligand>
        <name>Zn(2+)</name>
        <dbReference type="ChEBI" id="CHEBI:29105"/>
    </ligand>
</feature>
<evidence type="ECO:0000256" key="5">
    <source>
        <dbReference type="RuleBase" id="RU003956"/>
    </source>
</evidence>
<evidence type="ECO:0000256" key="3">
    <source>
        <dbReference type="ARBA" id="ARBA00022833"/>
    </source>
</evidence>